<keyword evidence="1 4" id="KW-0479">Metal-binding</keyword>
<sequence>MKAVIYEAFSQPPQIRTVPDPEPERDGVVVKVMATGVCRSDWHGWVGHDPDITLPHVPGHELAGVVAATGRDVKRFREGDRVTVPFVGGCGSCPQCASGNQQVCDRQFQPGFTHWGSFAEFVRLDHADLNLVRLPDHIDFATAASLGCRFVTSFRAVVDQGRTKPGEWLAVHGCGGVGLSAIMIGSALGAQIIAVDIDAEKLALARSLGAAVAIDAAATDDVAAAIREASGGGAHVSLDALGHPQTCFNSIACLRKRGRHVQVGLMAGEHAQPAVPMGRVIADELEIVGSHGIQAHRYDDILAMILAGRFAPERLIGRRISLEESIQVLTTMDRFQETGVVVIDRF</sequence>
<dbReference type="SUPFAM" id="SSF51735">
    <property type="entry name" value="NAD(P)-binding Rossmann-fold domains"/>
    <property type="match status" value="1"/>
</dbReference>
<proteinExistence type="inferred from homology"/>
<reference evidence="6" key="1">
    <citation type="submission" date="2020-04" db="EMBL/GenBank/DDBJ databases">
        <title>Nitratireductor sp. nov. isolated from mangrove soil.</title>
        <authorList>
            <person name="Ye Y."/>
        </authorList>
    </citation>
    <scope>NUCLEOTIDE SEQUENCE</scope>
    <source>
        <strain evidence="6">SY7</strain>
    </source>
</reference>
<dbReference type="Gene3D" id="3.90.180.10">
    <property type="entry name" value="Medium-chain alcohol dehydrogenases, catalytic domain"/>
    <property type="match status" value="1"/>
</dbReference>
<dbReference type="AlphaFoldDB" id="A0A5B8KVT9"/>
<dbReference type="Pfam" id="PF08240">
    <property type="entry name" value="ADH_N"/>
    <property type="match status" value="1"/>
</dbReference>
<gene>
    <name evidence="6" type="ORF">FQ775_04385</name>
</gene>
<evidence type="ECO:0000313" key="7">
    <source>
        <dbReference type="Proteomes" id="UP000321389"/>
    </source>
</evidence>
<keyword evidence="7" id="KW-1185">Reference proteome</keyword>
<name>A0A5B8KVT9_9HYPH</name>
<comment type="similarity">
    <text evidence="4">Belongs to the zinc-containing alcohol dehydrogenase family.</text>
</comment>
<dbReference type="KEGG" id="niy:FQ775_04385"/>
<protein>
    <submittedName>
        <fullName evidence="6">Zinc-dependent alcohol dehydrogenase family protein</fullName>
    </submittedName>
</protein>
<dbReference type="EMBL" id="CP042301">
    <property type="protein sequence ID" value="QDY99670.1"/>
    <property type="molecule type" value="Genomic_DNA"/>
</dbReference>
<dbReference type="InterPro" id="IPR011032">
    <property type="entry name" value="GroES-like_sf"/>
</dbReference>
<dbReference type="Proteomes" id="UP000321389">
    <property type="component" value="Chromosome"/>
</dbReference>
<dbReference type="InterPro" id="IPR050129">
    <property type="entry name" value="Zn_alcohol_dh"/>
</dbReference>
<dbReference type="GO" id="GO:0008270">
    <property type="term" value="F:zinc ion binding"/>
    <property type="evidence" value="ECO:0007669"/>
    <property type="project" value="InterPro"/>
</dbReference>
<dbReference type="InterPro" id="IPR013154">
    <property type="entry name" value="ADH-like_N"/>
</dbReference>
<dbReference type="InterPro" id="IPR020843">
    <property type="entry name" value="ER"/>
</dbReference>
<comment type="cofactor">
    <cofactor evidence="4">
        <name>Zn(2+)</name>
        <dbReference type="ChEBI" id="CHEBI:29105"/>
    </cofactor>
</comment>
<dbReference type="PANTHER" id="PTHR43401:SF5">
    <property type="entry name" value="ALCOHOL DEHYDROGENASE-RELATED"/>
    <property type="match status" value="1"/>
</dbReference>
<dbReference type="OrthoDB" id="9809185at2"/>
<dbReference type="InterPro" id="IPR036291">
    <property type="entry name" value="NAD(P)-bd_dom_sf"/>
</dbReference>
<dbReference type="Pfam" id="PF00107">
    <property type="entry name" value="ADH_zinc_N"/>
    <property type="match status" value="1"/>
</dbReference>
<evidence type="ECO:0000313" key="6">
    <source>
        <dbReference type="EMBL" id="QDY99670.1"/>
    </source>
</evidence>
<organism evidence="6 7">
    <name type="scientific">Nitratireductor mangrovi</name>
    <dbReference type="NCBI Taxonomy" id="2599600"/>
    <lineage>
        <taxon>Bacteria</taxon>
        <taxon>Pseudomonadati</taxon>
        <taxon>Pseudomonadota</taxon>
        <taxon>Alphaproteobacteria</taxon>
        <taxon>Hyphomicrobiales</taxon>
        <taxon>Phyllobacteriaceae</taxon>
        <taxon>Nitratireductor</taxon>
    </lineage>
</organism>
<dbReference type="RefSeq" id="WP_146298324.1">
    <property type="nucleotide sequence ID" value="NZ_CP042301.2"/>
</dbReference>
<evidence type="ECO:0000259" key="5">
    <source>
        <dbReference type="SMART" id="SM00829"/>
    </source>
</evidence>
<dbReference type="InterPro" id="IPR013149">
    <property type="entry name" value="ADH-like_C"/>
</dbReference>
<keyword evidence="3" id="KW-0560">Oxidoreductase</keyword>
<evidence type="ECO:0000256" key="1">
    <source>
        <dbReference type="ARBA" id="ARBA00022723"/>
    </source>
</evidence>
<dbReference type="CDD" id="cd08260">
    <property type="entry name" value="Zn_ADH6"/>
    <property type="match status" value="1"/>
</dbReference>
<evidence type="ECO:0000256" key="2">
    <source>
        <dbReference type="ARBA" id="ARBA00022833"/>
    </source>
</evidence>
<dbReference type="SMART" id="SM00829">
    <property type="entry name" value="PKS_ER"/>
    <property type="match status" value="1"/>
</dbReference>
<evidence type="ECO:0000256" key="4">
    <source>
        <dbReference type="RuleBase" id="RU361277"/>
    </source>
</evidence>
<dbReference type="PROSITE" id="PS00059">
    <property type="entry name" value="ADH_ZINC"/>
    <property type="match status" value="1"/>
</dbReference>
<dbReference type="SUPFAM" id="SSF50129">
    <property type="entry name" value="GroES-like"/>
    <property type="match status" value="1"/>
</dbReference>
<dbReference type="InterPro" id="IPR002328">
    <property type="entry name" value="ADH_Zn_CS"/>
</dbReference>
<keyword evidence="2 4" id="KW-0862">Zinc</keyword>
<feature type="domain" description="Enoyl reductase (ER)" evidence="5">
    <location>
        <begin position="10"/>
        <end position="343"/>
    </location>
</feature>
<evidence type="ECO:0000256" key="3">
    <source>
        <dbReference type="ARBA" id="ARBA00023002"/>
    </source>
</evidence>
<accession>A0A5B8KVT9</accession>
<dbReference type="PANTHER" id="PTHR43401">
    <property type="entry name" value="L-THREONINE 3-DEHYDROGENASE"/>
    <property type="match status" value="1"/>
</dbReference>
<dbReference type="GO" id="GO:0016616">
    <property type="term" value="F:oxidoreductase activity, acting on the CH-OH group of donors, NAD or NADP as acceptor"/>
    <property type="evidence" value="ECO:0007669"/>
    <property type="project" value="UniProtKB-ARBA"/>
</dbReference>